<dbReference type="RefSeq" id="WP_143488279.1">
    <property type="nucleotide sequence ID" value="NZ_VJOY01000006.1"/>
</dbReference>
<dbReference type="SUPFAM" id="SSF88659">
    <property type="entry name" value="Sigma3 and sigma4 domains of RNA polymerase sigma factors"/>
    <property type="match status" value="1"/>
</dbReference>
<dbReference type="InterPro" id="IPR013325">
    <property type="entry name" value="RNA_pol_sigma_r2"/>
</dbReference>
<dbReference type="PANTHER" id="PTHR43133:SF8">
    <property type="entry name" value="RNA POLYMERASE SIGMA FACTOR HI_1459-RELATED"/>
    <property type="match status" value="1"/>
</dbReference>
<feature type="domain" description="RNA polymerase sigma factor 70 region 4 type 2" evidence="6">
    <location>
        <begin position="127"/>
        <end position="172"/>
    </location>
</feature>
<keyword evidence="3" id="KW-0731">Sigma factor</keyword>
<evidence type="ECO:0000313" key="8">
    <source>
        <dbReference type="Proteomes" id="UP000315235"/>
    </source>
</evidence>
<reference evidence="7 8" key="1">
    <citation type="submission" date="2019-07" db="EMBL/GenBank/DDBJ databases">
        <title>Pseudomonas mangiferae sp. nov., isolated from bark of mango tree in Thailand.</title>
        <authorList>
            <person name="Srisuk N."/>
            <person name="Anurat P."/>
        </authorList>
    </citation>
    <scope>NUCLEOTIDE SEQUENCE [LARGE SCALE GENOMIC DNA]</scope>
    <source>
        <strain evidence="7 8">DMKU_BBB3-04</strain>
    </source>
</reference>
<keyword evidence="5" id="KW-0804">Transcription</keyword>
<dbReference type="SUPFAM" id="SSF88946">
    <property type="entry name" value="Sigma2 domain of RNA polymerase sigma factors"/>
    <property type="match status" value="1"/>
</dbReference>
<dbReference type="GO" id="GO:0003677">
    <property type="term" value="F:DNA binding"/>
    <property type="evidence" value="ECO:0007669"/>
    <property type="project" value="UniProtKB-KW"/>
</dbReference>
<evidence type="ECO:0000256" key="1">
    <source>
        <dbReference type="ARBA" id="ARBA00010641"/>
    </source>
</evidence>
<comment type="similarity">
    <text evidence="1">Belongs to the sigma-70 factor family. ECF subfamily.</text>
</comment>
<dbReference type="OrthoDB" id="9029451at2"/>
<keyword evidence="2" id="KW-0805">Transcription regulation</keyword>
<evidence type="ECO:0000256" key="3">
    <source>
        <dbReference type="ARBA" id="ARBA00023082"/>
    </source>
</evidence>
<evidence type="ECO:0000259" key="6">
    <source>
        <dbReference type="Pfam" id="PF08281"/>
    </source>
</evidence>
<evidence type="ECO:0000256" key="5">
    <source>
        <dbReference type="ARBA" id="ARBA00023163"/>
    </source>
</evidence>
<dbReference type="AlphaFoldDB" id="A0A553GZR0"/>
<dbReference type="GO" id="GO:0006352">
    <property type="term" value="P:DNA-templated transcription initiation"/>
    <property type="evidence" value="ECO:0007669"/>
    <property type="project" value="InterPro"/>
</dbReference>
<accession>A0A553GZR0</accession>
<gene>
    <name evidence="7" type="ORF">FM069_10660</name>
</gene>
<dbReference type="NCBIfam" id="TIGR02937">
    <property type="entry name" value="sigma70-ECF"/>
    <property type="match status" value="1"/>
</dbReference>
<dbReference type="GO" id="GO:0016987">
    <property type="term" value="F:sigma factor activity"/>
    <property type="evidence" value="ECO:0007669"/>
    <property type="project" value="UniProtKB-KW"/>
</dbReference>
<dbReference type="InterPro" id="IPR013249">
    <property type="entry name" value="RNA_pol_sigma70_r4_t2"/>
</dbReference>
<keyword evidence="8" id="KW-1185">Reference proteome</keyword>
<dbReference type="InterPro" id="IPR036388">
    <property type="entry name" value="WH-like_DNA-bd_sf"/>
</dbReference>
<dbReference type="InterPro" id="IPR039425">
    <property type="entry name" value="RNA_pol_sigma-70-like"/>
</dbReference>
<keyword evidence="4" id="KW-0238">DNA-binding</keyword>
<dbReference type="PANTHER" id="PTHR43133">
    <property type="entry name" value="RNA POLYMERASE ECF-TYPE SIGMA FACTO"/>
    <property type="match status" value="1"/>
</dbReference>
<dbReference type="Pfam" id="PF08281">
    <property type="entry name" value="Sigma70_r4_2"/>
    <property type="match status" value="1"/>
</dbReference>
<dbReference type="InterPro" id="IPR013324">
    <property type="entry name" value="RNA_pol_sigma_r3/r4-like"/>
</dbReference>
<dbReference type="EMBL" id="VJOY01000006">
    <property type="protein sequence ID" value="TRX74977.1"/>
    <property type="molecule type" value="Genomic_DNA"/>
</dbReference>
<dbReference type="Gene3D" id="1.10.1740.10">
    <property type="match status" value="1"/>
</dbReference>
<evidence type="ECO:0000256" key="2">
    <source>
        <dbReference type="ARBA" id="ARBA00023015"/>
    </source>
</evidence>
<evidence type="ECO:0000313" key="7">
    <source>
        <dbReference type="EMBL" id="TRX74977.1"/>
    </source>
</evidence>
<evidence type="ECO:0000256" key="4">
    <source>
        <dbReference type="ARBA" id="ARBA00023125"/>
    </source>
</evidence>
<name>A0A553GZR0_9PSED</name>
<protein>
    <submittedName>
        <fullName evidence="7">Sigma-70 family RNA polymerase sigma factor</fullName>
    </submittedName>
</protein>
<comment type="caution">
    <text evidence="7">The sequence shown here is derived from an EMBL/GenBank/DDBJ whole genome shotgun (WGS) entry which is preliminary data.</text>
</comment>
<dbReference type="Proteomes" id="UP000315235">
    <property type="component" value="Unassembled WGS sequence"/>
</dbReference>
<dbReference type="Gene3D" id="1.10.10.10">
    <property type="entry name" value="Winged helix-like DNA-binding domain superfamily/Winged helix DNA-binding domain"/>
    <property type="match status" value="1"/>
</dbReference>
<dbReference type="InterPro" id="IPR014284">
    <property type="entry name" value="RNA_pol_sigma-70_dom"/>
</dbReference>
<organism evidence="7 8">
    <name type="scientific">Pseudomonas mangiferae</name>
    <dbReference type="NCBI Taxonomy" id="2593654"/>
    <lineage>
        <taxon>Bacteria</taxon>
        <taxon>Pseudomonadati</taxon>
        <taxon>Pseudomonadota</taxon>
        <taxon>Gammaproteobacteria</taxon>
        <taxon>Pseudomonadales</taxon>
        <taxon>Pseudomonadaceae</taxon>
        <taxon>Pseudomonas</taxon>
    </lineage>
</organism>
<sequence length="184" mass="21386">MGDINPAGDALAVIDQVFEASWRAAQPNLRRRARRLARGNPDRAEEWLASTALKALLFMRRSPERIRDPQGFLFLVLEHVYLDSVRRRQREERLFDFSIDLQDDSQERFPAPHSVLESLERQEQLSLIERALTRLPAAQRQLFELRFIEERPYADIAVELGVTPILARKRVQLLRHSLHAATGR</sequence>
<proteinExistence type="inferred from homology"/>